<feature type="region of interest" description="Disordered" evidence="1">
    <location>
        <begin position="29"/>
        <end position="77"/>
    </location>
</feature>
<gene>
    <name evidence="2" type="ORF">EYZ11_013268</name>
</gene>
<protein>
    <submittedName>
        <fullName evidence="2">Uncharacterized protein</fullName>
    </submittedName>
</protein>
<evidence type="ECO:0000313" key="3">
    <source>
        <dbReference type="Proteomes" id="UP000308092"/>
    </source>
</evidence>
<name>A0A4S3J074_9EURO</name>
<reference evidence="2 3" key="1">
    <citation type="submission" date="2019-03" db="EMBL/GenBank/DDBJ databases">
        <title>The genome sequence of a newly discovered highly antifungal drug resistant Aspergillus species, Aspergillus tanneri NIH 1004.</title>
        <authorList>
            <person name="Mounaud S."/>
            <person name="Singh I."/>
            <person name="Joardar V."/>
            <person name="Pakala S."/>
            <person name="Pakala S."/>
            <person name="Venepally P."/>
            <person name="Hoover J."/>
            <person name="Nierman W."/>
            <person name="Chung J."/>
            <person name="Losada L."/>
        </authorList>
    </citation>
    <scope>NUCLEOTIDE SEQUENCE [LARGE SCALE GENOMIC DNA]</scope>
    <source>
        <strain evidence="2 3">NIH1004</strain>
    </source>
</reference>
<dbReference type="AlphaFoldDB" id="A0A4S3J074"/>
<dbReference type="VEuPathDB" id="FungiDB:EYZ11_013268"/>
<keyword evidence="3" id="KW-1185">Reference proteome</keyword>
<evidence type="ECO:0000256" key="1">
    <source>
        <dbReference type="SAM" id="MobiDB-lite"/>
    </source>
</evidence>
<comment type="caution">
    <text evidence="2">The sequence shown here is derived from an EMBL/GenBank/DDBJ whole genome shotgun (WGS) entry which is preliminary data.</text>
</comment>
<organism evidence="2 3">
    <name type="scientific">Aspergillus tanneri</name>
    <dbReference type="NCBI Taxonomy" id="1220188"/>
    <lineage>
        <taxon>Eukaryota</taxon>
        <taxon>Fungi</taxon>
        <taxon>Dikarya</taxon>
        <taxon>Ascomycota</taxon>
        <taxon>Pezizomycotina</taxon>
        <taxon>Eurotiomycetes</taxon>
        <taxon>Eurotiomycetidae</taxon>
        <taxon>Eurotiales</taxon>
        <taxon>Aspergillaceae</taxon>
        <taxon>Aspergillus</taxon>
        <taxon>Aspergillus subgen. Circumdati</taxon>
    </lineage>
</organism>
<dbReference type="STRING" id="1220188.A0A4S3J074"/>
<dbReference type="Proteomes" id="UP000308092">
    <property type="component" value="Unassembled WGS sequence"/>
</dbReference>
<accession>A0A4S3J074</accession>
<proteinExistence type="predicted"/>
<dbReference type="EMBL" id="SOSA01001313">
    <property type="protein sequence ID" value="THC87287.1"/>
    <property type="molecule type" value="Genomic_DNA"/>
</dbReference>
<evidence type="ECO:0000313" key="2">
    <source>
        <dbReference type="EMBL" id="THC87287.1"/>
    </source>
</evidence>
<sequence length="77" mass="8438">MFCLNGDVTFENHANTLTDESNIVADMGSLSLTQRQPRRSGRLAAKSGSARLSAARKKQERYTAEESPTPSRPVLCL</sequence>